<accession>A0A9W4KTQ1</accession>
<organism evidence="1 2">
    <name type="scientific">Peribacillus simplex</name>
    <dbReference type="NCBI Taxonomy" id="1478"/>
    <lineage>
        <taxon>Bacteria</taxon>
        <taxon>Bacillati</taxon>
        <taxon>Bacillota</taxon>
        <taxon>Bacilli</taxon>
        <taxon>Bacillales</taxon>
        <taxon>Bacillaceae</taxon>
        <taxon>Peribacillus</taxon>
    </lineage>
</organism>
<evidence type="ECO:0000313" key="1">
    <source>
        <dbReference type="EMBL" id="CAH0173081.1"/>
    </source>
</evidence>
<dbReference type="InterPro" id="IPR010368">
    <property type="entry name" value="Com_YlbF"/>
</dbReference>
<dbReference type="PANTHER" id="PTHR38448:SF2">
    <property type="entry name" value="REGULATORY PROTEIN YLBF"/>
    <property type="match status" value="1"/>
</dbReference>
<dbReference type="InterPro" id="IPR052767">
    <property type="entry name" value="Bact_com_dev_regulator"/>
</dbReference>
<dbReference type="AlphaFoldDB" id="A0A9W4KTQ1"/>
<dbReference type="EMBL" id="CAKKMG010000010">
    <property type="protein sequence ID" value="CAH0173081.1"/>
    <property type="molecule type" value="Genomic_DNA"/>
</dbReference>
<proteinExistence type="predicted"/>
<dbReference type="Proteomes" id="UP000789326">
    <property type="component" value="Unassembled WGS sequence"/>
</dbReference>
<sequence length="157" mass="17382">MVVEVSLLMLATMEIIDILQQADGLAEMILHSEIGEEYLLSLYKLQSDKEAQRKISKFTSLKDLFEDVQRFGKYHPDYKRINLETRQAKRDMDMHPVVARFKRAETELQSVLDEISGRIGRAVSEQVKTPAGNPFFVSSGGCSTGSCGTGGSCGCSA</sequence>
<protein>
    <recommendedName>
        <fullName evidence="3">YlbF family regulator</fullName>
    </recommendedName>
</protein>
<name>A0A9W4KTQ1_9BACI</name>
<dbReference type="InterPro" id="IPR023378">
    <property type="entry name" value="YheA/YmcA-like_dom_sf"/>
</dbReference>
<dbReference type="PANTHER" id="PTHR38448">
    <property type="entry name" value="REGULATORY PROTEIN YLBF-RELATED"/>
    <property type="match status" value="1"/>
</dbReference>
<dbReference type="Gene3D" id="1.20.1500.10">
    <property type="entry name" value="YheA/YmcA-like"/>
    <property type="match status" value="1"/>
</dbReference>
<dbReference type="SUPFAM" id="SSF158622">
    <property type="entry name" value="YheA/YmcA-like"/>
    <property type="match status" value="1"/>
</dbReference>
<reference evidence="1" key="1">
    <citation type="submission" date="2021-11" db="EMBL/GenBank/DDBJ databases">
        <authorList>
            <person name="Bulgarelli D."/>
        </authorList>
    </citation>
    <scope>NUCLEOTIDE SEQUENCE</scope>
    <source>
        <strain evidence="1">Bi133</strain>
    </source>
</reference>
<comment type="caution">
    <text evidence="1">The sequence shown here is derived from an EMBL/GenBank/DDBJ whole genome shotgun (WGS) entry which is preliminary data.</text>
</comment>
<dbReference type="Pfam" id="PF06133">
    <property type="entry name" value="Com_YlbF"/>
    <property type="match status" value="1"/>
</dbReference>
<evidence type="ECO:0008006" key="3">
    <source>
        <dbReference type="Google" id="ProtNLM"/>
    </source>
</evidence>
<gene>
    <name evidence="1" type="ORF">SRABI133_01235</name>
</gene>
<evidence type="ECO:0000313" key="2">
    <source>
        <dbReference type="Proteomes" id="UP000789326"/>
    </source>
</evidence>